<keyword evidence="2" id="KW-1185">Reference proteome</keyword>
<dbReference type="AlphaFoldDB" id="A6FXQ1"/>
<accession>A6FXQ1</accession>
<proteinExistence type="predicted"/>
<organism evidence="1 2">
    <name type="scientific">Plesiocystis pacifica SIR-1</name>
    <dbReference type="NCBI Taxonomy" id="391625"/>
    <lineage>
        <taxon>Bacteria</taxon>
        <taxon>Pseudomonadati</taxon>
        <taxon>Myxococcota</taxon>
        <taxon>Polyangia</taxon>
        <taxon>Nannocystales</taxon>
        <taxon>Nannocystaceae</taxon>
        <taxon>Plesiocystis</taxon>
    </lineage>
</organism>
<sequence length="247" mass="25933">MISLGLACLLALAPPTTEGSASVSTSNASSASGSIDKGDVRLGLNGGLFSYTILTSSDEVAGVETRSSVHQWGLGFTGLGAPTAGGTAMFGWTAGYAITPNIEVGGNLSLAFGGGRFTSEVGDMSTEAQFDRTFATWIQPYFHYNMQVAKPLVLVFEASVGFLYGHANSPPDAMVEARQRTLAPTFGPGVGLNFFLTKNASIDLMFNYNFGLLSEQSVVDTTTADADINAHLIMFRLGTSIWMGGNK</sequence>
<dbReference type="Proteomes" id="UP000005801">
    <property type="component" value="Unassembled WGS sequence"/>
</dbReference>
<comment type="caution">
    <text evidence="1">The sequence shown here is derived from an EMBL/GenBank/DDBJ whole genome shotgun (WGS) entry which is preliminary data.</text>
</comment>
<name>A6FXQ1_9BACT</name>
<protein>
    <submittedName>
        <fullName evidence="1">Uncharacterized protein</fullName>
    </submittedName>
</protein>
<gene>
    <name evidence="1" type="ORF">PPSIR1_22019</name>
</gene>
<evidence type="ECO:0000313" key="2">
    <source>
        <dbReference type="Proteomes" id="UP000005801"/>
    </source>
</evidence>
<reference evidence="1 2" key="1">
    <citation type="submission" date="2007-06" db="EMBL/GenBank/DDBJ databases">
        <authorList>
            <person name="Shimkets L."/>
            <person name="Ferriera S."/>
            <person name="Johnson J."/>
            <person name="Kravitz S."/>
            <person name="Beeson K."/>
            <person name="Sutton G."/>
            <person name="Rogers Y.-H."/>
            <person name="Friedman R."/>
            <person name="Frazier M."/>
            <person name="Venter J.C."/>
        </authorList>
    </citation>
    <scope>NUCLEOTIDE SEQUENCE [LARGE SCALE GENOMIC DNA]</scope>
    <source>
        <strain evidence="1 2">SIR-1</strain>
    </source>
</reference>
<evidence type="ECO:0000313" key="1">
    <source>
        <dbReference type="EMBL" id="EDM81639.1"/>
    </source>
</evidence>
<dbReference type="EMBL" id="ABCS01000002">
    <property type="protein sequence ID" value="EDM81639.1"/>
    <property type="molecule type" value="Genomic_DNA"/>
</dbReference>